<dbReference type="GO" id="GO:0000124">
    <property type="term" value="C:SAGA complex"/>
    <property type="evidence" value="ECO:0007669"/>
    <property type="project" value="InterPro"/>
</dbReference>
<feature type="region of interest" description="Disordered" evidence="6">
    <location>
        <begin position="265"/>
        <end position="362"/>
    </location>
</feature>
<keyword evidence="8" id="KW-0396">Initiation factor</keyword>
<keyword evidence="4" id="KW-0804">Transcription</keyword>
<comment type="similarity">
    <text evidence="2">Belongs to the TAF6 family.</text>
</comment>
<dbReference type="InterPro" id="IPR011442">
    <property type="entry name" value="TAF6_C"/>
</dbReference>
<dbReference type="GO" id="GO:0005669">
    <property type="term" value="C:transcription factor TFIID complex"/>
    <property type="evidence" value="ECO:0007669"/>
    <property type="project" value="InterPro"/>
</dbReference>
<sequence length="856" mass="92856">MAVSAAGPASPSRQRPGVSSLATSSLMAVHVLSIARTHGYCSVSRGEGGPRPLPWGDRRERGDKLELLLSLQETLVSPAAAKVIGSMVQFRLVQLIKTAKKLMQQSVRVAQEGVLTVGDVHEAMSMLKMPPLLSYSGPSTYRFVTSPQAGGLRENLHLIRRETLRPFEGPSALCFSSSPPSAVDSATEASASASAAATVEGMHAFSRQSGEKAVGFSPVGASSSSRLINLIYADLKLPAPRDEALAIHWMAVAGSIPRIPQNVFVSSPRDARRPRKAEEGENPHASLALQLFEAERKRAKRRRSAGDKRPDRGGEEDGDRREERLWGRSRERKTRVTFSRGDEGDDSSERSSEESAEETERMPATWPLRLERILVAPRLCHALGKEHQQFLQAVRDTLQAAVEEKHGVDYERNLRKMLKIVSSIPGLEQLLPCLARFFAVELGACLHLPHRATPLLRLAEAILANHHLPLHSHVHQFLLPLLECLLRPLPLAASPSAALLPFTPQQLELRRKAAYLLGAFLCRARAQREQMESVEAAVLLQLKRHLLHPQSSLETVLGAVWGILALGRPATLLLLLPVLPLLLHTLERARSFGELEVVATSAARRLATQRDERQASAAADRADPSGVFAGPCSLKSADASALQQQQSLAALRMLLIDTLLQTLLSCVYEELSLQLTAATTGSAAFLLPGEGTAKSLGVSASALLQLMQVLYDDSRSLSDSYTPVVAAAFQRACAAPRLPPPAPPASPCLPEAPETAAGAPWEPERKLPLSSLSSSSSLPSSLERKEVGEFVVNCVLPSLHAMEASLDAQRSGGRAAGPREAGEREGRQKTGETKRLHERIDRDLTRDASYLLTWSI</sequence>
<evidence type="ECO:0000259" key="7">
    <source>
        <dbReference type="Pfam" id="PF07571"/>
    </source>
</evidence>
<evidence type="ECO:0000256" key="6">
    <source>
        <dbReference type="SAM" id="MobiDB-lite"/>
    </source>
</evidence>
<dbReference type="GO" id="GO:0051123">
    <property type="term" value="P:RNA polymerase II preinitiation complex assembly"/>
    <property type="evidence" value="ECO:0007669"/>
    <property type="project" value="TreeGrafter"/>
</dbReference>
<dbReference type="EMBL" id="AEYI02002407">
    <property type="protein sequence ID" value="KFG28370.1"/>
    <property type="molecule type" value="Genomic_DNA"/>
</dbReference>
<feature type="region of interest" description="Disordered" evidence="6">
    <location>
        <begin position="807"/>
        <end position="836"/>
    </location>
</feature>
<organism evidence="8 9">
    <name type="scientific">Toxoplasma gondii p89</name>
    <dbReference type="NCBI Taxonomy" id="943119"/>
    <lineage>
        <taxon>Eukaryota</taxon>
        <taxon>Sar</taxon>
        <taxon>Alveolata</taxon>
        <taxon>Apicomplexa</taxon>
        <taxon>Conoidasida</taxon>
        <taxon>Coccidia</taxon>
        <taxon>Eucoccidiorida</taxon>
        <taxon>Eimeriorina</taxon>
        <taxon>Sarcocystidae</taxon>
        <taxon>Toxoplasma</taxon>
    </lineage>
</organism>
<feature type="compositionally biased region" description="Basic and acidic residues" evidence="6">
    <location>
        <begin position="820"/>
        <end position="836"/>
    </location>
</feature>
<dbReference type="InterPro" id="IPR046344">
    <property type="entry name" value="TAF6_C_sf"/>
</dbReference>
<dbReference type="InterPro" id="IPR037796">
    <property type="entry name" value="TAF6"/>
</dbReference>
<evidence type="ECO:0000256" key="1">
    <source>
        <dbReference type="ARBA" id="ARBA00004123"/>
    </source>
</evidence>
<keyword evidence="5" id="KW-0539">Nucleus</keyword>
<proteinExistence type="inferred from homology"/>
<dbReference type="GO" id="GO:0003743">
    <property type="term" value="F:translation initiation factor activity"/>
    <property type="evidence" value="ECO:0007669"/>
    <property type="project" value="UniProtKB-KW"/>
</dbReference>
<evidence type="ECO:0000313" key="9">
    <source>
        <dbReference type="Proteomes" id="UP000028828"/>
    </source>
</evidence>
<keyword evidence="3" id="KW-0805">Transcription regulation</keyword>
<feature type="region of interest" description="Disordered" evidence="6">
    <location>
        <begin position="741"/>
        <end position="763"/>
    </location>
</feature>
<dbReference type="GO" id="GO:0046695">
    <property type="term" value="C:SLIK (SAGA-like) complex"/>
    <property type="evidence" value="ECO:0007669"/>
    <property type="project" value="InterPro"/>
</dbReference>
<evidence type="ECO:0000256" key="5">
    <source>
        <dbReference type="ARBA" id="ARBA00023242"/>
    </source>
</evidence>
<evidence type="ECO:0000256" key="4">
    <source>
        <dbReference type="ARBA" id="ARBA00023163"/>
    </source>
</evidence>
<evidence type="ECO:0000313" key="8">
    <source>
        <dbReference type="EMBL" id="KFG28370.1"/>
    </source>
</evidence>
<feature type="domain" description="TAF6 C-terminal HEAT repeat" evidence="7">
    <location>
        <begin position="381"/>
        <end position="579"/>
    </location>
</feature>
<protein>
    <submittedName>
        <fullName evidence="8">Transcription initiation factor TFIID complex subunit TAF6</fullName>
    </submittedName>
</protein>
<evidence type="ECO:0000256" key="2">
    <source>
        <dbReference type="ARBA" id="ARBA00007688"/>
    </source>
</evidence>
<evidence type="ECO:0000256" key="3">
    <source>
        <dbReference type="ARBA" id="ARBA00023015"/>
    </source>
</evidence>
<dbReference type="VEuPathDB" id="ToxoDB:TGP89_295410"/>
<comment type="caution">
    <text evidence="8">The sequence shown here is derived from an EMBL/GenBank/DDBJ whole genome shotgun (WGS) entry which is preliminary data.</text>
</comment>
<dbReference type="Gene3D" id="1.25.40.770">
    <property type="entry name" value="TAF6, C-terminal HEAT repeat domain"/>
    <property type="match status" value="1"/>
</dbReference>
<dbReference type="Pfam" id="PF07571">
    <property type="entry name" value="TAF6_C"/>
    <property type="match status" value="1"/>
</dbReference>
<dbReference type="PANTHER" id="PTHR10221">
    <property type="entry name" value="TRANSCRIPTION INITIATION FACTOR TFIID SUBUNIT 6"/>
    <property type="match status" value="1"/>
</dbReference>
<keyword evidence="8" id="KW-0648">Protein biosynthesis</keyword>
<dbReference type="AlphaFoldDB" id="A0A086J8A2"/>
<name>A0A086J8A2_TOXGO</name>
<gene>
    <name evidence="8" type="ORF">TGP89_295410</name>
</gene>
<dbReference type="Proteomes" id="UP000028828">
    <property type="component" value="Unassembled WGS sequence"/>
</dbReference>
<dbReference type="OrthoDB" id="361039at2759"/>
<comment type="subcellular location">
    <subcellularLocation>
        <location evidence="1">Nucleus</location>
    </subcellularLocation>
</comment>
<feature type="compositionally biased region" description="Low complexity" evidence="6">
    <location>
        <begin position="810"/>
        <end position="819"/>
    </location>
</feature>
<feature type="compositionally biased region" description="Basic and acidic residues" evidence="6">
    <location>
        <begin position="347"/>
        <end position="361"/>
    </location>
</feature>
<dbReference type="GO" id="GO:0003713">
    <property type="term" value="F:transcription coactivator activity"/>
    <property type="evidence" value="ECO:0007669"/>
    <property type="project" value="TreeGrafter"/>
</dbReference>
<feature type="compositionally biased region" description="Basic and acidic residues" evidence="6">
    <location>
        <begin position="304"/>
        <end position="329"/>
    </location>
</feature>
<reference evidence="8 9" key="1">
    <citation type="submission" date="2014-03" db="EMBL/GenBank/DDBJ databases">
        <authorList>
            <person name="Sibley D."/>
            <person name="Venepally P."/>
            <person name="Karamycheva S."/>
            <person name="Hadjithomas M."/>
            <person name="Khan A."/>
            <person name="Brunk B."/>
            <person name="Roos D."/>
            <person name="Caler E."/>
            <person name="Lorenzi H."/>
        </authorList>
    </citation>
    <scope>NUCLEOTIDE SEQUENCE [LARGE SCALE GENOMIC DNA]</scope>
    <source>
        <strain evidence="9">p89</strain>
    </source>
</reference>
<dbReference type="PANTHER" id="PTHR10221:SF9">
    <property type="entry name" value="TRANSCRIPTION INITIATION FACTOR TFIID SUBUNIT 6"/>
    <property type="match status" value="1"/>
</dbReference>
<dbReference type="GO" id="GO:0016251">
    <property type="term" value="F:RNA polymerase II general transcription initiation factor activity"/>
    <property type="evidence" value="ECO:0007669"/>
    <property type="project" value="InterPro"/>
</dbReference>
<accession>A0A086J8A2</accession>
<dbReference type="CDD" id="cd08050">
    <property type="entry name" value="TAF6C"/>
    <property type="match status" value="1"/>
</dbReference>